<keyword evidence="11" id="KW-0472">Membrane</keyword>
<dbReference type="GO" id="GO:0000155">
    <property type="term" value="F:phosphorelay sensor kinase activity"/>
    <property type="evidence" value="ECO:0007669"/>
    <property type="project" value="InterPro"/>
</dbReference>
<dbReference type="InterPro" id="IPR005467">
    <property type="entry name" value="His_kinase_dom"/>
</dbReference>
<sequence>MKLQLLQTASLRQLVLSSFVLALIPVAVLMWQSHRALTGISQQAVEQASNSAASVRRMEQMQNQVVDIERAIRQFAVLKTEALARLAQNHLTSYQQLLPQVCQSLTESSLCQQQELTLQQLHQSFTQQSAEQLEPLLQQLRQQQSRLSQQIWQQLERQLAAQQRDVASAQQQLTWQTILLVFITLLLVIWGSRRITSPVTMLERMIRAIGRQQAFPEARVQGPKELTELGEQLRVLAGRLQQLESLRLILLRHASHELKTPLSSIREGCSLLTEQLVGPLTPQQQEVVTLLNASADRLSQLTEQLLDYNRLLQQAKPELKWHPARAMIEACVQDHTLALQQRGQAIQLNCQVEQLYTDGMLFRRILDNLINNAQAYGAENSEVRIDLQQHEQHWWLAVANKGHSIAPEQRERLFEPFQRGQSPRHDQVLGSGLGLSIVADCARLLGGKADIVDSPQADFCVRIRLPLPEELV</sequence>
<dbReference type="InterPro" id="IPR003594">
    <property type="entry name" value="HATPase_dom"/>
</dbReference>
<evidence type="ECO:0000256" key="3">
    <source>
        <dbReference type="ARBA" id="ARBA00012438"/>
    </source>
</evidence>
<dbReference type="STRING" id="152573.SAMN04488051_11365"/>
<keyword evidence="11" id="KW-1133">Transmembrane helix</keyword>
<dbReference type="GO" id="GO:0016020">
    <property type="term" value="C:membrane"/>
    <property type="evidence" value="ECO:0007669"/>
    <property type="project" value="UniProtKB-SubCell"/>
</dbReference>
<evidence type="ECO:0000259" key="13">
    <source>
        <dbReference type="PROSITE" id="PS50885"/>
    </source>
</evidence>
<dbReference type="Pfam" id="PF02518">
    <property type="entry name" value="HATPase_c"/>
    <property type="match status" value="1"/>
</dbReference>
<reference evidence="14 15" key="1">
    <citation type="submission" date="2016-10" db="EMBL/GenBank/DDBJ databases">
        <authorList>
            <person name="de Groot N.N."/>
        </authorList>
    </citation>
    <scope>NUCLEOTIDE SEQUENCE [LARGE SCALE GENOMIC DNA]</scope>
    <source>
        <strain evidence="14 15">CGMCC 1.3430</strain>
    </source>
</reference>
<dbReference type="InterPro" id="IPR003660">
    <property type="entry name" value="HAMP_dom"/>
</dbReference>
<proteinExistence type="predicted"/>
<keyword evidence="5" id="KW-0808">Transferase</keyword>
<keyword evidence="8" id="KW-0067">ATP-binding</keyword>
<dbReference type="GO" id="GO:0007234">
    <property type="term" value="P:osmosensory signaling via phosphorelay pathway"/>
    <property type="evidence" value="ECO:0007669"/>
    <property type="project" value="TreeGrafter"/>
</dbReference>
<name>A0A1H4FV19_ALKAM</name>
<dbReference type="PANTHER" id="PTHR42878:SF7">
    <property type="entry name" value="SENSOR HISTIDINE KINASE GLRK"/>
    <property type="match status" value="1"/>
</dbReference>
<evidence type="ECO:0000313" key="14">
    <source>
        <dbReference type="EMBL" id="SEB01165.1"/>
    </source>
</evidence>
<feature type="transmembrane region" description="Helical" evidence="11">
    <location>
        <begin position="12"/>
        <end position="31"/>
    </location>
</feature>
<dbReference type="InterPro" id="IPR036890">
    <property type="entry name" value="HATPase_C_sf"/>
</dbReference>
<evidence type="ECO:0000256" key="4">
    <source>
        <dbReference type="ARBA" id="ARBA00022553"/>
    </source>
</evidence>
<dbReference type="Proteomes" id="UP000198773">
    <property type="component" value="Unassembled WGS sequence"/>
</dbReference>
<gene>
    <name evidence="14" type="ORF">SAMN04488051_11365</name>
</gene>
<evidence type="ECO:0000256" key="11">
    <source>
        <dbReference type="SAM" id="Phobius"/>
    </source>
</evidence>
<dbReference type="Gene3D" id="6.10.340.10">
    <property type="match status" value="1"/>
</dbReference>
<dbReference type="AlphaFoldDB" id="A0A1H4FV19"/>
<dbReference type="PROSITE" id="PS50109">
    <property type="entry name" value="HIS_KIN"/>
    <property type="match status" value="1"/>
</dbReference>
<organism evidence="14 15">
    <name type="scientific">Alkalimonas amylolytica</name>
    <dbReference type="NCBI Taxonomy" id="152573"/>
    <lineage>
        <taxon>Bacteria</taxon>
        <taxon>Pseudomonadati</taxon>
        <taxon>Pseudomonadota</taxon>
        <taxon>Gammaproteobacteria</taxon>
        <taxon>Alkalimonas</taxon>
    </lineage>
</organism>
<dbReference type="OrthoDB" id="9804645at2"/>
<dbReference type="GO" id="GO:0030295">
    <property type="term" value="F:protein kinase activator activity"/>
    <property type="evidence" value="ECO:0007669"/>
    <property type="project" value="TreeGrafter"/>
</dbReference>
<evidence type="ECO:0000313" key="15">
    <source>
        <dbReference type="Proteomes" id="UP000198773"/>
    </source>
</evidence>
<evidence type="ECO:0000256" key="5">
    <source>
        <dbReference type="ARBA" id="ARBA00022679"/>
    </source>
</evidence>
<dbReference type="InterPro" id="IPR003661">
    <property type="entry name" value="HisK_dim/P_dom"/>
</dbReference>
<dbReference type="CDD" id="cd00082">
    <property type="entry name" value="HisKA"/>
    <property type="match status" value="1"/>
</dbReference>
<dbReference type="Pfam" id="PF00512">
    <property type="entry name" value="HisKA"/>
    <property type="match status" value="1"/>
</dbReference>
<keyword evidence="15" id="KW-1185">Reference proteome</keyword>
<dbReference type="InterPro" id="IPR050351">
    <property type="entry name" value="BphY/WalK/GraS-like"/>
</dbReference>
<keyword evidence="4" id="KW-0597">Phosphoprotein</keyword>
<dbReference type="GO" id="GO:0005524">
    <property type="term" value="F:ATP binding"/>
    <property type="evidence" value="ECO:0007669"/>
    <property type="project" value="UniProtKB-KW"/>
</dbReference>
<dbReference type="SMART" id="SM00387">
    <property type="entry name" value="HATPase_c"/>
    <property type="match status" value="1"/>
</dbReference>
<keyword evidence="6" id="KW-0547">Nucleotide-binding</keyword>
<evidence type="ECO:0000256" key="10">
    <source>
        <dbReference type="SAM" id="Coils"/>
    </source>
</evidence>
<dbReference type="Gene3D" id="1.10.287.130">
    <property type="match status" value="1"/>
</dbReference>
<evidence type="ECO:0000259" key="12">
    <source>
        <dbReference type="PROSITE" id="PS50109"/>
    </source>
</evidence>
<evidence type="ECO:0000256" key="2">
    <source>
        <dbReference type="ARBA" id="ARBA00004370"/>
    </source>
</evidence>
<evidence type="ECO:0000256" key="7">
    <source>
        <dbReference type="ARBA" id="ARBA00022777"/>
    </source>
</evidence>
<keyword evidence="7 14" id="KW-0418">Kinase</keyword>
<feature type="coiled-coil region" evidence="10">
    <location>
        <begin position="137"/>
        <end position="172"/>
    </location>
</feature>
<dbReference type="PANTHER" id="PTHR42878">
    <property type="entry name" value="TWO-COMPONENT HISTIDINE KINASE"/>
    <property type="match status" value="1"/>
</dbReference>
<evidence type="ECO:0000256" key="9">
    <source>
        <dbReference type="ARBA" id="ARBA00023012"/>
    </source>
</evidence>
<accession>A0A1H4FV19</accession>
<keyword evidence="9" id="KW-0902">Two-component regulatory system</keyword>
<comment type="subcellular location">
    <subcellularLocation>
        <location evidence="2">Membrane</location>
    </subcellularLocation>
</comment>
<dbReference type="EMBL" id="FNRM01000013">
    <property type="protein sequence ID" value="SEB01165.1"/>
    <property type="molecule type" value="Genomic_DNA"/>
</dbReference>
<evidence type="ECO:0000256" key="1">
    <source>
        <dbReference type="ARBA" id="ARBA00000085"/>
    </source>
</evidence>
<dbReference type="RefSeq" id="WP_091345236.1">
    <property type="nucleotide sequence ID" value="NZ_FNRM01000013.1"/>
</dbReference>
<comment type="catalytic activity">
    <reaction evidence="1">
        <text>ATP + protein L-histidine = ADP + protein N-phospho-L-histidine.</text>
        <dbReference type="EC" id="2.7.13.3"/>
    </reaction>
</comment>
<dbReference type="SUPFAM" id="SSF55874">
    <property type="entry name" value="ATPase domain of HSP90 chaperone/DNA topoisomerase II/histidine kinase"/>
    <property type="match status" value="1"/>
</dbReference>
<dbReference type="InterPro" id="IPR036097">
    <property type="entry name" value="HisK_dim/P_sf"/>
</dbReference>
<protein>
    <recommendedName>
        <fullName evidence="3">histidine kinase</fullName>
        <ecNumber evidence="3">2.7.13.3</ecNumber>
    </recommendedName>
</protein>
<keyword evidence="11" id="KW-0812">Transmembrane</keyword>
<dbReference type="GO" id="GO:0000156">
    <property type="term" value="F:phosphorelay response regulator activity"/>
    <property type="evidence" value="ECO:0007669"/>
    <property type="project" value="TreeGrafter"/>
</dbReference>
<dbReference type="Gene3D" id="3.30.565.10">
    <property type="entry name" value="Histidine kinase-like ATPase, C-terminal domain"/>
    <property type="match status" value="1"/>
</dbReference>
<feature type="domain" description="HAMP" evidence="13">
    <location>
        <begin position="193"/>
        <end position="245"/>
    </location>
</feature>
<dbReference type="SMART" id="SM00388">
    <property type="entry name" value="HisKA"/>
    <property type="match status" value="1"/>
</dbReference>
<feature type="domain" description="Histidine kinase" evidence="12">
    <location>
        <begin position="253"/>
        <end position="469"/>
    </location>
</feature>
<dbReference type="PROSITE" id="PS50885">
    <property type="entry name" value="HAMP"/>
    <property type="match status" value="1"/>
</dbReference>
<keyword evidence="10" id="KW-0175">Coiled coil</keyword>
<dbReference type="EC" id="2.7.13.3" evidence="3"/>
<evidence type="ECO:0000256" key="8">
    <source>
        <dbReference type="ARBA" id="ARBA00022840"/>
    </source>
</evidence>
<evidence type="ECO:0000256" key="6">
    <source>
        <dbReference type="ARBA" id="ARBA00022741"/>
    </source>
</evidence>
<dbReference type="SUPFAM" id="SSF47384">
    <property type="entry name" value="Homodimeric domain of signal transducing histidine kinase"/>
    <property type="match status" value="1"/>
</dbReference>